<evidence type="ECO:0000256" key="2">
    <source>
        <dbReference type="ARBA" id="ARBA00022840"/>
    </source>
</evidence>
<reference evidence="6" key="1">
    <citation type="journal article" date="2014" name="Int. J. Syst. Evol. Microbiol.">
        <title>Complete genome of a new Firmicutes species belonging to the dominant human colonic microbiota ('Ruminococcus bicirculans') reveals two chromosomes and a selective capacity to utilize plant glucans.</title>
        <authorList>
            <consortium name="NISC Comparative Sequencing Program"/>
            <person name="Wegmann U."/>
            <person name="Louis P."/>
            <person name="Goesmann A."/>
            <person name="Henrissat B."/>
            <person name="Duncan S.H."/>
            <person name="Flint H.J."/>
        </authorList>
    </citation>
    <scope>NUCLEOTIDE SEQUENCE</scope>
    <source>
        <strain evidence="6">VKM Ac-1246</strain>
    </source>
</reference>
<feature type="transmembrane region" description="Helical" evidence="4">
    <location>
        <begin position="6"/>
        <end position="23"/>
    </location>
</feature>
<feature type="binding site" evidence="3">
    <location>
        <begin position="195"/>
        <end position="202"/>
    </location>
    <ligand>
        <name>ATP</name>
        <dbReference type="ChEBI" id="CHEBI:30616"/>
    </ligand>
</feature>
<keyword evidence="2 3" id="KW-0067">ATP-binding</keyword>
<keyword evidence="6" id="KW-0132">Cell division</keyword>
<dbReference type="SUPFAM" id="SSF52540">
    <property type="entry name" value="P-loop containing nucleoside triphosphate hydrolases"/>
    <property type="match status" value="1"/>
</dbReference>
<gene>
    <name evidence="6" type="ORF">GCM10017579_23060</name>
</gene>
<evidence type="ECO:0000256" key="1">
    <source>
        <dbReference type="ARBA" id="ARBA00022741"/>
    </source>
</evidence>
<dbReference type="GO" id="GO:0051301">
    <property type="term" value="P:cell division"/>
    <property type="evidence" value="ECO:0007669"/>
    <property type="project" value="UniProtKB-KW"/>
</dbReference>
<keyword evidence="4" id="KW-1133">Transmembrane helix</keyword>
<accession>A0ABQ5SW59</accession>
<feature type="domain" description="FtsK" evidence="5">
    <location>
        <begin position="179"/>
        <end position="358"/>
    </location>
</feature>
<dbReference type="PROSITE" id="PS50901">
    <property type="entry name" value="FTSK"/>
    <property type="match status" value="1"/>
</dbReference>
<keyword evidence="4" id="KW-0812">Transmembrane</keyword>
<dbReference type="Gene3D" id="3.40.50.300">
    <property type="entry name" value="P-loop containing nucleotide triphosphate hydrolases"/>
    <property type="match status" value="1"/>
</dbReference>
<feature type="transmembrane region" description="Helical" evidence="4">
    <location>
        <begin position="30"/>
        <end position="48"/>
    </location>
</feature>
<dbReference type="EMBL" id="BSEL01000005">
    <property type="protein sequence ID" value="GLJ68270.1"/>
    <property type="molecule type" value="Genomic_DNA"/>
</dbReference>
<sequence length="445" mass="48805">MNETLVYSVGGLVALLVAVLVALPTTRKPTLAALVWVGMLVRRAWWWLRFRITWKGLARESGLSKRRTKRVKRMGVGEESIEKWRDPKLRRVITSSHSVTLKVRTRRGQALADLEAFAPKLAATYSADSFRVYPAKRRAGSTVMFELVMRDLITKPATASMPEPRMQTSSVLLGRRQNGKPFHLQIEQRHTLVVGASGAGKGSFLWGIVGSLSPAIAVDAVRAYGIDLKGGMELTMGAPLFTKIAVKGEQAVEMLQEFVAIADTRTEELRGVLRNHKPGPGDPLYLLLIDELASLTAYADPEIRKEAERLLKRLLSIGRAVGVVVVAFVQDPRKEVIDMRGLFTQTIALRVRSAMETNMVLGDGMAAQASAHRILKAAQGTAWIIDEDGSTDRVRADYWPDELIRQLASLYPATPDLATIPNIAPDAAPGELPGMQLSLTDGGAR</sequence>
<name>A0ABQ5SW59_9ACTN</name>
<proteinExistence type="predicted"/>
<dbReference type="InterPro" id="IPR002543">
    <property type="entry name" value="FtsK_dom"/>
</dbReference>
<evidence type="ECO:0000256" key="3">
    <source>
        <dbReference type="PROSITE-ProRule" id="PRU00289"/>
    </source>
</evidence>
<dbReference type="PANTHER" id="PTHR22683">
    <property type="entry name" value="SPORULATION PROTEIN RELATED"/>
    <property type="match status" value="1"/>
</dbReference>
<comment type="caution">
    <text evidence="6">The sequence shown here is derived from an EMBL/GenBank/DDBJ whole genome shotgun (WGS) entry which is preliminary data.</text>
</comment>
<keyword evidence="4" id="KW-0472">Membrane</keyword>
<evidence type="ECO:0000313" key="6">
    <source>
        <dbReference type="EMBL" id="GLJ68270.1"/>
    </source>
</evidence>
<protein>
    <submittedName>
        <fullName evidence="6">Hypothetical cell division FtsK/SpoIIIE protein</fullName>
    </submittedName>
</protein>
<evidence type="ECO:0000313" key="7">
    <source>
        <dbReference type="Proteomes" id="UP001142292"/>
    </source>
</evidence>
<dbReference type="PANTHER" id="PTHR22683:SF41">
    <property type="entry name" value="DNA TRANSLOCASE FTSK"/>
    <property type="match status" value="1"/>
</dbReference>
<dbReference type="Proteomes" id="UP001142292">
    <property type="component" value="Unassembled WGS sequence"/>
</dbReference>
<dbReference type="InterPro" id="IPR050206">
    <property type="entry name" value="FtsK/SpoIIIE/SftA"/>
</dbReference>
<evidence type="ECO:0000259" key="5">
    <source>
        <dbReference type="PROSITE" id="PS50901"/>
    </source>
</evidence>
<dbReference type="InterPro" id="IPR027417">
    <property type="entry name" value="P-loop_NTPase"/>
</dbReference>
<organism evidence="6 7">
    <name type="scientific">Nocardioides luteus</name>
    <dbReference type="NCBI Taxonomy" id="1844"/>
    <lineage>
        <taxon>Bacteria</taxon>
        <taxon>Bacillati</taxon>
        <taxon>Actinomycetota</taxon>
        <taxon>Actinomycetes</taxon>
        <taxon>Propionibacteriales</taxon>
        <taxon>Nocardioidaceae</taxon>
        <taxon>Nocardioides</taxon>
    </lineage>
</organism>
<keyword evidence="6" id="KW-0131">Cell cycle</keyword>
<reference evidence="6" key="2">
    <citation type="submission" date="2023-01" db="EMBL/GenBank/DDBJ databases">
        <authorList>
            <person name="Sun Q."/>
            <person name="Evtushenko L."/>
        </authorList>
    </citation>
    <scope>NUCLEOTIDE SEQUENCE</scope>
    <source>
        <strain evidence="6">VKM Ac-1246</strain>
    </source>
</reference>
<keyword evidence="1 3" id="KW-0547">Nucleotide-binding</keyword>
<dbReference type="RefSeq" id="WP_189120682.1">
    <property type="nucleotide sequence ID" value="NZ_BMRK01000028.1"/>
</dbReference>
<evidence type="ECO:0000256" key="4">
    <source>
        <dbReference type="SAM" id="Phobius"/>
    </source>
</evidence>
<keyword evidence="7" id="KW-1185">Reference proteome</keyword>
<dbReference type="Pfam" id="PF01580">
    <property type="entry name" value="FtsK_SpoIIIE"/>
    <property type="match status" value="1"/>
</dbReference>